<reference evidence="2 3" key="1">
    <citation type="submission" date="2021-10" db="EMBL/GenBank/DDBJ databases">
        <title>Anaerobic single-cell dispensing facilitates the cultivation of human gut bacteria.</title>
        <authorList>
            <person name="Afrizal A."/>
        </authorList>
    </citation>
    <scope>NUCLEOTIDE SEQUENCE [LARGE SCALE GENOMIC DNA]</scope>
    <source>
        <strain evidence="2 3">CLA-AA-H246</strain>
    </source>
</reference>
<dbReference type="Gene3D" id="1.10.287.1080">
    <property type="entry name" value="MazG-like"/>
    <property type="match status" value="1"/>
</dbReference>
<dbReference type="CDD" id="cd11528">
    <property type="entry name" value="NTP-PPase_MazG_Nterm"/>
    <property type="match status" value="1"/>
</dbReference>
<feature type="domain" description="NTP pyrophosphohydrolase MazG-like" evidence="1">
    <location>
        <begin position="30"/>
        <end position="107"/>
    </location>
</feature>
<evidence type="ECO:0000313" key="2">
    <source>
        <dbReference type="EMBL" id="MCC2148743.1"/>
    </source>
</evidence>
<dbReference type="Proteomes" id="UP001299235">
    <property type="component" value="Unassembled WGS sequence"/>
</dbReference>
<name>A0ABS8EV90_9FIRM</name>
<dbReference type="PANTHER" id="PTHR30522">
    <property type="entry name" value="NUCLEOSIDE TRIPHOSPHATE PYROPHOSPHOHYDROLASE"/>
    <property type="match status" value="1"/>
</dbReference>
<gene>
    <name evidence="2" type="ORF">LKD42_05690</name>
</gene>
<dbReference type="InterPro" id="IPR048015">
    <property type="entry name" value="NTP-PPase_MazG-like_N"/>
</dbReference>
<comment type="caution">
    <text evidence="2">The sequence shown here is derived from an EMBL/GenBank/DDBJ whole genome shotgun (WGS) entry which is preliminary data.</text>
</comment>
<dbReference type="PANTHER" id="PTHR30522:SF0">
    <property type="entry name" value="NUCLEOSIDE TRIPHOSPHATE PYROPHOSPHOHYDROLASE"/>
    <property type="match status" value="1"/>
</dbReference>
<dbReference type="InterPro" id="IPR004518">
    <property type="entry name" value="MazG-like_dom"/>
</dbReference>
<dbReference type="RefSeq" id="WP_248835075.1">
    <property type="nucleotide sequence ID" value="NZ_JAJEQE010000013.1"/>
</dbReference>
<sequence>MAKTYDFDDFCQITEMLRKKEGGCPWDLSQTHQSLKPYMLSETAEAVAAIDLYEQTKDASNLCEELGDMLFQVVIQSQIAAEEGLFTINDVVQSISEKMIRRHPHVFGEESYKLLGGHADSWKEIKQIEKAGMAEDQKKAQERAVYLATQQIIEHLQKSLDKYGDNDYK</sequence>
<dbReference type="InterPro" id="IPR011551">
    <property type="entry name" value="NTP_PyrPHydrolase_MazG"/>
</dbReference>
<organism evidence="2 3">
    <name type="scientific">Hominisplanchenecus faecis</name>
    <dbReference type="NCBI Taxonomy" id="2885351"/>
    <lineage>
        <taxon>Bacteria</taxon>
        <taxon>Bacillati</taxon>
        <taxon>Bacillota</taxon>
        <taxon>Clostridia</taxon>
        <taxon>Lachnospirales</taxon>
        <taxon>Lachnospiraceae</taxon>
        <taxon>Hominisplanchenecus</taxon>
    </lineage>
</organism>
<dbReference type="SUPFAM" id="SSF101386">
    <property type="entry name" value="all-alpha NTP pyrophosphatases"/>
    <property type="match status" value="1"/>
</dbReference>
<evidence type="ECO:0000313" key="3">
    <source>
        <dbReference type="Proteomes" id="UP001299235"/>
    </source>
</evidence>
<dbReference type="Pfam" id="PF03819">
    <property type="entry name" value="MazG"/>
    <property type="match status" value="1"/>
</dbReference>
<keyword evidence="3" id="KW-1185">Reference proteome</keyword>
<evidence type="ECO:0000259" key="1">
    <source>
        <dbReference type="Pfam" id="PF03819"/>
    </source>
</evidence>
<dbReference type="EMBL" id="JAJEQE010000013">
    <property type="protein sequence ID" value="MCC2148743.1"/>
    <property type="molecule type" value="Genomic_DNA"/>
</dbReference>
<protein>
    <submittedName>
        <fullName evidence="2">Nucleotide pyrophosphohydrolase</fullName>
    </submittedName>
</protein>
<proteinExistence type="predicted"/>
<accession>A0ABS8EV90</accession>